<dbReference type="InterPro" id="IPR033911">
    <property type="entry name" value="MetRS_core"/>
</dbReference>
<dbReference type="SUPFAM" id="SSF47323">
    <property type="entry name" value="Anticodon-binding domain of a subclass of class I aminoacyl-tRNA synthetases"/>
    <property type="match status" value="1"/>
</dbReference>
<dbReference type="PANTHER" id="PTHR43326">
    <property type="entry name" value="METHIONYL-TRNA SYNTHETASE"/>
    <property type="match status" value="1"/>
</dbReference>
<keyword evidence="11 13" id="KW-0030">Aminoacyl-tRNA synthetase</keyword>
<gene>
    <name evidence="17" type="ORF">A3F08_02355</name>
</gene>
<dbReference type="NCBIfam" id="TIGR00398">
    <property type="entry name" value="metG"/>
    <property type="match status" value="1"/>
</dbReference>
<dbReference type="InterPro" id="IPR009080">
    <property type="entry name" value="tRNAsynth_Ia_anticodon-bd"/>
</dbReference>
<evidence type="ECO:0000259" key="14">
    <source>
        <dbReference type="Pfam" id="PF01406"/>
    </source>
</evidence>
<dbReference type="STRING" id="1797469.A3F08_02355"/>
<keyword evidence="8" id="KW-0862">Zinc</keyword>
<evidence type="ECO:0000256" key="10">
    <source>
        <dbReference type="ARBA" id="ARBA00022917"/>
    </source>
</evidence>
<evidence type="ECO:0000256" key="5">
    <source>
        <dbReference type="ARBA" id="ARBA00022598"/>
    </source>
</evidence>
<evidence type="ECO:0000256" key="1">
    <source>
        <dbReference type="ARBA" id="ARBA00001947"/>
    </source>
</evidence>
<keyword evidence="5 13" id="KW-0436">Ligase</keyword>
<dbReference type="PANTHER" id="PTHR43326:SF1">
    <property type="entry name" value="METHIONINE--TRNA LIGASE, MITOCHONDRIAL"/>
    <property type="match status" value="1"/>
</dbReference>
<evidence type="ECO:0000256" key="2">
    <source>
        <dbReference type="ARBA" id="ARBA00003314"/>
    </source>
</evidence>
<evidence type="ECO:0000259" key="16">
    <source>
        <dbReference type="Pfam" id="PF09334"/>
    </source>
</evidence>
<dbReference type="CDD" id="cd07957">
    <property type="entry name" value="Anticodon_Ia_Met"/>
    <property type="match status" value="1"/>
</dbReference>
<dbReference type="InterPro" id="IPR013155">
    <property type="entry name" value="M/V/L/I-tRNA-synth_anticd-bd"/>
</dbReference>
<dbReference type="GO" id="GO:0046872">
    <property type="term" value="F:metal ion binding"/>
    <property type="evidence" value="ECO:0007669"/>
    <property type="project" value="UniProtKB-KW"/>
</dbReference>
<dbReference type="GO" id="GO:0006431">
    <property type="term" value="P:methionyl-tRNA aminoacylation"/>
    <property type="evidence" value="ECO:0007669"/>
    <property type="project" value="InterPro"/>
</dbReference>
<dbReference type="Gene3D" id="2.170.220.10">
    <property type="match status" value="1"/>
</dbReference>
<comment type="cofactor">
    <cofactor evidence="1">
        <name>Zn(2+)</name>
        <dbReference type="ChEBI" id="CHEBI:29105"/>
    </cofactor>
</comment>
<dbReference type="SUPFAM" id="SSF52374">
    <property type="entry name" value="Nucleotidylyl transferase"/>
    <property type="match status" value="1"/>
</dbReference>
<reference evidence="17 18" key="1">
    <citation type="journal article" date="2016" name="Nat. Commun.">
        <title>Thousands of microbial genomes shed light on interconnected biogeochemical processes in an aquifer system.</title>
        <authorList>
            <person name="Anantharaman K."/>
            <person name="Brown C.T."/>
            <person name="Hug L.A."/>
            <person name="Sharon I."/>
            <person name="Castelle C.J."/>
            <person name="Probst A.J."/>
            <person name="Thomas B.C."/>
            <person name="Singh A."/>
            <person name="Wilkins M.J."/>
            <person name="Karaoz U."/>
            <person name="Brodie E.L."/>
            <person name="Williams K.H."/>
            <person name="Hubbard S.S."/>
            <person name="Banfield J.F."/>
        </authorList>
    </citation>
    <scope>NUCLEOTIDE SEQUENCE [LARGE SCALE GENOMIC DNA]</scope>
</reference>
<dbReference type="AlphaFoldDB" id="A0A1F5EKL3"/>
<dbReference type="Pfam" id="PF09334">
    <property type="entry name" value="tRNA-synt_1g"/>
    <property type="match status" value="1"/>
</dbReference>
<dbReference type="EC" id="6.1.1.10" evidence="3"/>
<evidence type="ECO:0000313" key="18">
    <source>
        <dbReference type="Proteomes" id="UP000176451"/>
    </source>
</evidence>
<evidence type="ECO:0000259" key="15">
    <source>
        <dbReference type="Pfam" id="PF08264"/>
    </source>
</evidence>
<dbReference type="FunFam" id="2.170.220.10:FF:000003">
    <property type="entry name" value="Methionine--tRNA ligase"/>
    <property type="match status" value="1"/>
</dbReference>
<keyword evidence="7 13" id="KW-0547">Nucleotide-binding</keyword>
<dbReference type="GO" id="GO:0004825">
    <property type="term" value="F:methionine-tRNA ligase activity"/>
    <property type="evidence" value="ECO:0007669"/>
    <property type="project" value="UniProtKB-EC"/>
</dbReference>
<comment type="similarity">
    <text evidence="13">Belongs to the class-I aminoacyl-tRNA synthetase family.</text>
</comment>
<evidence type="ECO:0000256" key="11">
    <source>
        <dbReference type="ARBA" id="ARBA00023146"/>
    </source>
</evidence>
<evidence type="ECO:0000256" key="6">
    <source>
        <dbReference type="ARBA" id="ARBA00022723"/>
    </source>
</evidence>
<dbReference type="InterPro" id="IPR032678">
    <property type="entry name" value="tRNA-synt_1_cat_dom"/>
</dbReference>
<comment type="function">
    <text evidence="2">Is required not only for elongation of protein synthesis but also for the initiation of all mRNA translation through initiator tRNA(fMet) aminoacylation.</text>
</comment>
<dbReference type="InterPro" id="IPR015413">
    <property type="entry name" value="Methionyl/Leucyl_tRNA_Synth"/>
</dbReference>
<comment type="caution">
    <text evidence="17">The sequence shown here is derived from an EMBL/GenBank/DDBJ whole genome shotgun (WGS) entry which is preliminary data.</text>
</comment>
<keyword evidence="6" id="KW-0479">Metal-binding</keyword>
<feature type="domain" description="tRNA synthetases class I catalytic" evidence="14">
    <location>
        <begin position="18"/>
        <end position="126"/>
    </location>
</feature>
<dbReference type="Gene3D" id="1.10.730.10">
    <property type="entry name" value="Isoleucyl-tRNA Synthetase, Domain 1"/>
    <property type="match status" value="1"/>
</dbReference>
<protein>
    <recommendedName>
        <fullName evidence="4">Methionine--tRNA ligase</fullName>
        <ecNumber evidence="3">6.1.1.10</ecNumber>
    </recommendedName>
    <alternativeName>
        <fullName evidence="12">Methionyl-tRNA synthetase</fullName>
    </alternativeName>
</protein>
<organism evidence="17 18">
    <name type="scientific">Candidatus Berkelbacteria bacterium RIFCSPHIGHO2_12_FULL_36_9</name>
    <dbReference type="NCBI Taxonomy" id="1797469"/>
    <lineage>
        <taxon>Bacteria</taxon>
        <taxon>Candidatus Berkelbacteria</taxon>
    </lineage>
</organism>
<dbReference type="InterPro" id="IPR014729">
    <property type="entry name" value="Rossmann-like_a/b/a_fold"/>
</dbReference>
<keyword evidence="10 13" id="KW-0648">Protein biosynthesis</keyword>
<accession>A0A1F5EKL3</accession>
<feature type="domain" description="Methionyl/Valyl/Leucyl/Isoleucyl-tRNA synthetase anticodon-binding" evidence="15">
    <location>
        <begin position="375"/>
        <end position="456"/>
    </location>
</feature>
<evidence type="ECO:0000256" key="8">
    <source>
        <dbReference type="ARBA" id="ARBA00022833"/>
    </source>
</evidence>
<evidence type="ECO:0000313" key="17">
    <source>
        <dbReference type="EMBL" id="OGD67948.1"/>
    </source>
</evidence>
<evidence type="ECO:0000256" key="13">
    <source>
        <dbReference type="RuleBase" id="RU363039"/>
    </source>
</evidence>
<evidence type="ECO:0000256" key="7">
    <source>
        <dbReference type="ARBA" id="ARBA00022741"/>
    </source>
</evidence>
<keyword evidence="9 13" id="KW-0067">ATP-binding</keyword>
<dbReference type="InterPro" id="IPR014758">
    <property type="entry name" value="Met-tRNA_synth"/>
</dbReference>
<dbReference type="Pfam" id="PF08264">
    <property type="entry name" value="Anticodon_1"/>
    <property type="match status" value="1"/>
</dbReference>
<dbReference type="InterPro" id="IPR023457">
    <property type="entry name" value="Met-tRNA_synth_2"/>
</dbReference>
<feature type="domain" description="Methionyl/Leucyl tRNA synthetase" evidence="16">
    <location>
        <begin position="142"/>
        <end position="354"/>
    </location>
</feature>
<evidence type="ECO:0000256" key="12">
    <source>
        <dbReference type="ARBA" id="ARBA00030904"/>
    </source>
</evidence>
<name>A0A1F5EKL3_9BACT</name>
<evidence type="ECO:0000256" key="9">
    <source>
        <dbReference type="ARBA" id="ARBA00022840"/>
    </source>
</evidence>
<dbReference type="CDD" id="cd00814">
    <property type="entry name" value="MetRS_core"/>
    <property type="match status" value="1"/>
</dbReference>
<sequence length="473" mass="54722">MTSKSNTKYFLTTPIYYVNDVPHIGHAYTTIVADVLARYHRQNGDDTFFLTGTDEHGAKIAEAAIKAGKTPQEFCDSLVPKFQKTWANLDVKYDYFIRTTDKTHETFVADFISKIKEKGFIYKKKYSGLYCVGDEKFLSKSEIVNNRCPFHPNQELVKQTEENWFFKLSEFQQPLLQAIRRGDYKILPKTRENEIVSKIKNGLEDISISRAGVKWGIPVPWDKSQTIYVWFDALLNYLSAAKGFWPASLHLMAKDILWFHAVIWPAMLLAAGKKLPKTIFAHGFFTINSQKMSKSIGNVIDPNEWVKKYGADAVRYYLLTAFPFGEDGDVSEEKLIEKYNSDLANELGNLVNRVVTMIERYKIPRYKIQDTKNTQITNSQISKLIEEYKFDEALKEIWKDIRGLNIMIERNKPWELAKTDKKRLEKFLQELAHRLSLIAYRLSPFLPATSQKIHSQLKTLKAEPLFPRIRNGG</sequence>
<dbReference type="Gene3D" id="3.40.50.620">
    <property type="entry name" value="HUPs"/>
    <property type="match status" value="1"/>
</dbReference>
<proteinExistence type="inferred from homology"/>
<evidence type="ECO:0000256" key="4">
    <source>
        <dbReference type="ARBA" id="ARBA00018753"/>
    </source>
</evidence>
<dbReference type="PRINTS" id="PR01041">
    <property type="entry name" value="TRNASYNTHMET"/>
</dbReference>
<dbReference type="Pfam" id="PF01406">
    <property type="entry name" value="tRNA-synt_1e"/>
    <property type="match status" value="1"/>
</dbReference>
<dbReference type="EMBL" id="MEZV01000002">
    <property type="protein sequence ID" value="OGD67948.1"/>
    <property type="molecule type" value="Genomic_DNA"/>
</dbReference>
<evidence type="ECO:0000256" key="3">
    <source>
        <dbReference type="ARBA" id="ARBA00012838"/>
    </source>
</evidence>
<dbReference type="InterPro" id="IPR041872">
    <property type="entry name" value="Anticodon_Met"/>
</dbReference>
<dbReference type="GO" id="GO:0005524">
    <property type="term" value="F:ATP binding"/>
    <property type="evidence" value="ECO:0007669"/>
    <property type="project" value="UniProtKB-KW"/>
</dbReference>
<dbReference type="Proteomes" id="UP000176451">
    <property type="component" value="Unassembled WGS sequence"/>
</dbReference>